<dbReference type="EMBL" id="FQXM01000030">
    <property type="protein sequence ID" value="SHH99770.1"/>
    <property type="molecule type" value="Genomic_DNA"/>
</dbReference>
<comment type="similarity">
    <text evidence="2">Belongs to the FliR/MopE/SpaR family.</text>
</comment>
<keyword evidence="6 7" id="KW-0472">Membrane</keyword>
<dbReference type="GO" id="GO:0006605">
    <property type="term" value="P:protein targeting"/>
    <property type="evidence" value="ECO:0007669"/>
    <property type="project" value="InterPro"/>
</dbReference>
<keyword evidence="8" id="KW-0282">Flagellum</keyword>
<comment type="subcellular location">
    <subcellularLocation>
        <location evidence="1">Cell membrane</location>
        <topology evidence="1">Multi-pass membrane protein</topology>
    </subcellularLocation>
</comment>
<evidence type="ECO:0000256" key="1">
    <source>
        <dbReference type="ARBA" id="ARBA00004651"/>
    </source>
</evidence>
<feature type="transmembrane region" description="Helical" evidence="7">
    <location>
        <begin position="34"/>
        <end position="52"/>
    </location>
</feature>
<feature type="transmembrane region" description="Helical" evidence="7">
    <location>
        <begin position="64"/>
        <end position="87"/>
    </location>
</feature>
<feature type="transmembrane region" description="Helical" evidence="7">
    <location>
        <begin position="217"/>
        <end position="239"/>
    </location>
</feature>
<organism evidence="8 9">
    <name type="scientific">Clostridium grantii DSM 8605</name>
    <dbReference type="NCBI Taxonomy" id="1121316"/>
    <lineage>
        <taxon>Bacteria</taxon>
        <taxon>Bacillati</taxon>
        <taxon>Bacillota</taxon>
        <taxon>Clostridia</taxon>
        <taxon>Eubacteriales</taxon>
        <taxon>Clostridiaceae</taxon>
        <taxon>Clostridium</taxon>
    </lineage>
</organism>
<keyword evidence="9" id="KW-1185">Reference proteome</keyword>
<evidence type="ECO:0000256" key="3">
    <source>
        <dbReference type="ARBA" id="ARBA00022475"/>
    </source>
</evidence>
<keyword evidence="8" id="KW-0966">Cell projection</keyword>
<keyword evidence="8" id="KW-0969">Cilium</keyword>
<dbReference type="PRINTS" id="PR00953">
    <property type="entry name" value="TYPE3IMRPROT"/>
</dbReference>
<keyword evidence="5 7" id="KW-1133">Transmembrane helix</keyword>
<reference evidence="8 9" key="1">
    <citation type="submission" date="2016-11" db="EMBL/GenBank/DDBJ databases">
        <authorList>
            <person name="Jaros S."/>
            <person name="Januszkiewicz K."/>
            <person name="Wedrychowicz H."/>
        </authorList>
    </citation>
    <scope>NUCLEOTIDE SEQUENCE [LARGE SCALE GENOMIC DNA]</scope>
    <source>
        <strain evidence="8 9">DSM 8605</strain>
    </source>
</reference>
<dbReference type="PANTHER" id="PTHR30065:SF1">
    <property type="entry name" value="SURFACE PRESENTATION OF ANTIGENS PROTEIN SPAR"/>
    <property type="match status" value="1"/>
</dbReference>
<dbReference type="RefSeq" id="WP_073340488.1">
    <property type="nucleotide sequence ID" value="NZ_FQXM01000030.1"/>
</dbReference>
<evidence type="ECO:0000256" key="2">
    <source>
        <dbReference type="ARBA" id="ARBA00009772"/>
    </source>
</evidence>
<evidence type="ECO:0000256" key="5">
    <source>
        <dbReference type="ARBA" id="ARBA00022989"/>
    </source>
</evidence>
<evidence type="ECO:0000256" key="7">
    <source>
        <dbReference type="SAM" id="Phobius"/>
    </source>
</evidence>
<name>A0A1M5XIY6_9CLOT</name>
<keyword evidence="3" id="KW-1003">Cell membrane</keyword>
<feature type="transmembrane region" description="Helical" evidence="7">
    <location>
        <begin position="177"/>
        <end position="196"/>
    </location>
</feature>
<dbReference type="STRING" id="1121316.SAMN02745207_03700"/>
<feature type="transmembrane region" description="Helical" evidence="7">
    <location>
        <begin position="154"/>
        <end position="171"/>
    </location>
</feature>
<dbReference type="InterPro" id="IPR002010">
    <property type="entry name" value="T3SS_IM_R"/>
</dbReference>
<dbReference type="PANTHER" id="PTHR30065">
    <property type="entry name" value="FLAGELLAR BIOSYNTHETIC PROTEIN FLIR"/>
    <property type="match status" value="1"/>
</dbReference>
<feature type="transmembrane region" description="Helical" evidence="7">
    <location>
        <begin position="123"/>
        <end position="142"/>
    </location>
</feature>
<keyword evidence="4 7" id="KW-0812">Transmembrane</keyword>
<protein>
    <submittedName>
        <fullName evidence="8">Flagellar biosynthetic protein FliR</fullName>
    </submittedName>
</protein>
<evidence type="ECO:0000256" key="6">
    <source>
        <dbReference type="ARBA" id="ARBA00023136"/>
    </source>
</evidence>
<dbReference type="AlphaFoldDB" id="A0A1M5XIY6"/>
<gene>
    <name evidence="8" type="ORF">SAMN02745207_03700</name>
</gene>
<proteinExistence type="inferred from homology"/>
<feature type="transmembrane region" description="Helical" evidence="7">
    <location>
        <begin position="7"/>
        <end position="28"/>
    </location>
</feature>
<evidence type="ECO:0000313" key="9">
    <source>
        <dbReference type="Proteomes" id="UP000184447"/>
    </source>
</evidence>
<accession>A0A1M5XIY6</accession>
<dbReference type="OrthoDB" id="9807748at2"/>
<dbReference type="Pfam" id="PF01311">
    <property type="entry name" value="Bac_export_1"/>
    <property type="match status" value="1"/>
</dbReference>
<evidence type="ECO:0000256" key="4">
    <source>
        <dbReference type="ARBA" id="ARBA00022692"/>
    </source>
</evidence>
<dbReference type="GO" id="GO:0005886">
    <property type="term" value="C:plasma membrane"/>
    <property type="evidence" value="ECO:0007669"/>
    <property type="project" value="UniProtKB-SubCell"/>
</dbReference>
<evidence type="ECO:0000313" key="8">
    <source>
        <dbReference type="EMBL" id="SHH99770.1"/>
    </source>
</evidence>
<sequence length="257" mass="28163">MITLNFTVFFLILVRITSMFITTPLLNIKGLPNTFKIGFCIIIAYLVFINVAEIDKTLSVGMDLFVVLLIKEVAVGLTMGFAVNIVFMSTQMAGQFIDIQGGFSASTIFDPTSGDKLSIYGQIYFWLTVILYFILNGHYYLIIGVVNSFKIIDIGNYSISALSGVAILQLIVKCFTIAVQIAAPMILVFVISDLVLGIMSRTVPQLNVLMLGLPLKVLVGLFTFFSILPIVINLIGGVVEMIPSELNNIIEILSKGN</sequence>
<dbReference type="Proteomes" id="UP000184447">
    <property type="component" value="Unassembled WGS sequence"/>
</dbReference>